<dbReference type="Proteomes" id="UP001234297">
    <property type="component" value="Chromosome 3"/>
</dbReference>
<reference evidence="1 2" key="1">
    <citation type="journal article" date="2022" name="Hortic Res">
        <title>A haplotype resolved chromosomal level avocado genome allows analysis of novel avocado genes.</title>
        <authorList>
            <person name="Nath O."/>
            <person name="Fletcher S.J."/>
            <person name="Hayward A."/>
            <person name="Shaw L.M."/>
            <person name="Masouleh A.K."/>
            <person name="Furtado A."/>
            <person name="Henry R.J."/>
            <person name="Mitter N."/>
        </authorList>
    </citation>
    <scope>NUCLEOTIDE SEQUENCE [LARGE SCALE GENOMIC DNA]</scope>
    <source>
        <strain evidence="2">cv. Hass</strain>
    </source>
</reference>
<protein>
    <submittedName>
        <fullName evidence="1">Uncharacterized protein</fullName>
    </submittedName>
</protein>
<accession>A0ACC2LPK1</accession>
<evidence type="ECO:0000313" key="2">
    <source>
        <dbReference type="Proteomes" id="UP001234297"/>
    </source>
</evidence>
<name>A0ACC2LPK1_PERAE</name>
<proteinExistence type="predicted"/>
<organism evidence="1 2">
    <name type="scientific">Persea americana</name>
    <name type="common">Avocado</name>
    <dbReference type="NCBI Taxonomy" id="3435"/>
    <lineage>
        <taxon>Eukaryota</taxon>
        <taxon>Viridiplantae</taxon>
        <taxon>Streptophyta</taxon>
        <taxon>Embryophyta</taxon>
        <taxon>Tracheophyta</taxon>
        <taxon>Spermatophyta</taxon>
        <taxon>Magnoliopsida</taxon>
        <taxon>Magnoliidae</taxon>
        <taxon>Laurales</taxon>
        <taxon>Lauraceae</taxon>
        <taxon>Persea</taxon>
    </lineage>
</organism>
<evidence type="ECO:0000313" key="1">
    <source>
        <dbReference type="EMBL" id="KAJ8635370.1"/>
    </source>
</evidence>
<sequence length="273" mass="30113">MRDDVIPNLVGLSPINCNRSENLPSLGQLPSLKHLKVHGMDAIKCISIGFYGYDETTKAFPSLEELEFYDLPNWEEWSAINGRELLLKLRKLAIEECSMLRTTPSILSLKDLELMSCNPTIIMSVSSLTSLSSLKISDFDQLTSFPKGMLQNSTNLSSLYILSLPELMFLGSVLDNLVALKSLCIVDCRKLASLPEGLKNLTALEKLEISICKRLISIPEEGMQGMTSFRNLSINSCANLTSLPGLQYLTALETMAITGCKEMVVLPDATKSL</sequence>
<dbReference type="EMBL" id="CM056811">
    <property type="protein sequence ID" value="KAJ8635370.1"/>
    <property type="molecule type" value="Genomic_DNA"/>
</dbReference>
<gene>
    <name evidence="1" type="ORF">MRB53_009637</name>
</gene>
<comment type="caution">
    <text evidence="1">The sequence shown here is derived from an EMBL/GenBank/DDBJ whole genome shotgun (WGS) entry which is preliminary data.</text>
</comment>
<keyword evidence="2" id="KW-1185">Reference proteome</keyword>